<keyword evidence="2" id="KW-1185">Reference proteome</keyword>
<evidence type="ECO:0000313" key="2">
    <source>
        <dbReference type="Proteomes" id="UP000587760"/>
    </source>
</evidence>
<proteinExistence type="predicted"/>
<name>A0A841RFY8_9SPIO</name>
<dbReference type="EMBL" id="JACHGJ010000006">
    <property type="protein sequence ID" value="MBB6481262.1"/>
    <property type="molecule type" value="Genomic_DNA"/>
</dbReference>
<comment type="caution">
    <text evidence="1">The sequence shown here is derived from an EMBL/GenBank/DDBJ whole genome shotgun (WGS) entry which is preliminary data.</text>
</comment>
<reference evidence="1 2" key="1">
    <citation type="submission" date="2020-08" db="EMBL/GenBank/DDBJ databases">
        <title>Genomic Encyclopedia of Type Strains, Phase IV (KMG-IV): sequencing the most valuable type-strain genomes for metagenomic binning, comparative biology and taxonomic classification.</title>
        <authorList>
            <person name="Goeker M."/>
        </authorList>
    </citation>
    <scope>NUCLEOTIDE SEQUENCE [LARGE SCALE GENOMIC DNA]</scope>
    <source>
        <strain evidence="1 2">DSM 2461</strain>
    </source>
</reference>
<organism evidence="1 2">
    <name type="scientific">Spirochaeta isovalerica</name>
    <dbReference type="NCBI Taxonomy" id="150"/>
    <lineage>
        <taxon>Bacteria</taxon>
        <taxon>Pseudomonadati</taxon>
        <taxon>Spirochaetota</taxon>
        <taxon>Spirochaetia</taxon>
        <taxon>Spirochaetales</taxon>
        <taxon>Spirochaetaceae</taxon>
        <taxon>Spirochaeta</taxon>
    </lineage>
</organism>
<dbReference type="AlphaFoldDB" id="A0A841RFY8"/>
<protein>
    <submittedName>
        <fullName evidence="1">Uncharacterized protein</fullName>
    </submittedName>
</protein>
<gene>
    <name evidence="1" type="ORF">HNR50_002942</name>
</gene>
<evidence type="ECO:0000313" key="1">
    <source>
        <dbReference type="EMBL" id="MBB6481262.1"/>
    </source>
</evidence>
<dbReference type="RefSeq" id="WP_184747516.1">
    <property type="nucleotide sequence ID" value="NZ_JACHGJ010000006.1"/>
</dbReference>
<accession>A0A841RFY8</accession>
<sequence>MMTLPSILDPLFKTGTAIQEFIAWKNKLDGKGKLLIIEMQNNFRYLQMVSKKETDLDKVIHEITTGQYKQLLSEGFRFSSVAKGKIKKAESLKGTSLAGWAGKDSLALLHSLYSRVEELIIKYPYTGTAEKYNWTLRVNNILRLTMLLLNHQRK</sequence>
<dbReference type="Proteomes" id="UP000587760">
    <property type="component" value="Unassembled WGS sequence"/>
</dbReference>